<evidence type="ECO:0000256" key="4">
    <source>
        <dbReference type="ARBA" id="ARBA00023027"/>
    </source>
</evidence>
<organism evidence="13 14">
    <name type="scientific">Iamia majanohamensis</name>
    <dbReference type="NCBI Taxonomy" id="467976"/>
    <lineage>
        <taxon>Bacteria</taxon>
        <taxon>Bacillati</taxon>
        <taxon>Actinomycetota</taxon>
        <taxon>Acidimicrobiia</taxon>
        <taxon>Acidimicrobiales</taxon>
        <taxon>Iamiaceae</taxon>
        <taxon>Iamia</taxon>
    </lineage>
</organism>
<evidence type="ECO:0000256" key="7">
    <source>
        <dbReference type="PROSITE-ProRule" id="PRU10007"/>
    </source>
</evidence>
<dbReference type="GO" id="GO:0003700">
    <property type="term" value="F:DNA-binding transcription factor activity"/>
    <property type="evidence" value="ECO:0007669"/>
    <property type="project" value="InterPro"/>
</dbReference>
<feature type="region of interest" description="Disordered" evidence="9">
    <location>
        <begin position="452"/>
        <end position="473"/>
    </location>
</feature>
<proteinExistence type="inferred from homology"/>
<evidence type="ECO:0000259" key="11">
    <source>
        <dbReference type="Pfam" id="PF01619"/>
    </source>
</evidence>
<feature type="domain" description="Proline utilization A N-terminal" evidence="12">
    <location>
        <begin position="6"/>
        <end position="116"/>
    </location>
</feature>
<dbReference type="Proteomes" id="UP001216390">
    <property type="component" value="Chromosome"/>
</dbReference>
<dbReference type="Gene3D" id="3.20.20.220">
    <property type="match status" value="1"/>
</dbReference>
<protein>
    <recommendedName>
        <fullName evidence="2">L-glutamate gamma-semialdehyde dehydrogenase</fullName>
        <ecNumber evidence="2">1.2.1.88</ecNumber>
    </recommendedName>
</protein>
<dbReference type="GO" id="GO:0009898">
    <property type="term" value="C:cytoplasmic side of plasma membrane"/>
    <property type="evidence" value="ECO:0007669"/>
    <property type="project" value="TreeGrafter"/>
</dbReference>
<dbReference type="PROSITE" id="PS00687">
    <property type="entry name" value="ALDEHYDE_DEHYDR_GLU"/>
    <property type="match status" value="1"/>
</dbReference>
<dbReference type="InterPro" id="IPR050485">
    <property type="entry name" value="Proline_metab_enzyme"/>
</dbReference>
<dbReference type="PROSITE" id="PS00070">
    <property type="entry name" value="ALDEHYDE_DEHYDR_CYS"/>
    <property type="match status" value="1"/>
</dbReference>
<keyword evidence="14" id="KW-1185">Reference proteome</keyword>
<feature type="domain" description="Aldehyde dehydrogenase" evidence="10">
    <location>
        <begin position="513"/>
        <end position="971"/>
    </location>
</feature>
<evidence type="ECO:0000256" key="5">
    <source>
        <dbReference type="ARBA" id="ARBA00048142"/>
    </source>
</evidence>
<dbReference type="InterPro" id="IPR016160">
    <property type="entry name" value="Ald_DH_CS_CYS"/>
</dbReference>
<dbReference type="InterPro" id="IPR015590">
    <property type="entry name" value="Aldehyde_DH_dom"/>
</dbReference>
<reference evidence="13" key="1">
    <citation type="submission" date="2023-01" db="EMBL/GenBank/DDBJ databases">
        <title>The diversity of Class Acidimicrobiia in South China Sea sediment environments and the proposal of Iamia marina sp. nov., a novel species of the genus Iamia.</title>
        <authorList>
            <person name="He Y."/>
            <person name="Tian X."/>
        </authorList>
    </citation>
    <scope>NUCLEOTIDE SEQUENCE</scope>
    <source>
        <strain evidence="13">DSM 19957</strain>
    </source>
</reference>
<dbReference type="InterPro" id="IPR002872">
    <property type="entry name" value="Proline_DH_dom"/>
</dbReference>
<evidence type="ECO:0000259" key="12">
    <source>
        <dbReference type="Pfam" id="PF18083"/>
    </source>
</evidence>
<dbReference type="FunFam" id="3.40.309.10:FF:000005">
    <property type="entry name" value="1-pyrroline-5-carboxylate dehydrogenase 1"/>
    <property type="match status" value="1"/>
</dbReference>
<evidence type="ECO:0000256" key="8">
    <source>
        <dbReference type="RuleBase" id="RU003345"/>
    </source>
</evidence>
<dbReference type="Gene3D" id="3.40.605.10">
    <property type="entry name" value="Aldehyde Dehydrogenase, Chain A, domain 1"/>
    <property type="match status" value="1"/>
</dbReference>
<comment type="pathway">
    <text evidence="1">Amino-acid degradation; L-proline degradation into L-glutamate; L-glutamate from L-proline: step 2/2.</text>
</comment>
<dbReference type="GO" id="GO:0010133">
    <property type="term" value="P:L-proline catabolic process to L-glutamate"/>
    <property type="evidence" value="ECO:0007669"/>
    <property type="project" value="InterPro"/>
</dbReference>
<dbReference type="InterPro" id="IPR029041">
    <property type="entry name" value="FAD-linked_oxidoreductase-like"/>
</dbReference>
<dbReference type="Pfam" id="PF00171">
    <property type="entry name" value="Aldedh"/>
    <property type="match status" value="1"/>
</dbReference>
<dbReference type="Pfam" id="PF01619">
    <property type="entry name" value="Pro_dh"/>
    <property type="match status" value="1"/>
</dbReference>
<dbReference type="EC" id="1.2.1.88" evidence="2"/>
<keyword evidence="4" id="KW-0520">NAD</keyword>
<dbReference type="PIRSF" id="PIRSF000197">
    <property type="entry name" value="Bifunct_PutA"/>
    <property type="match status" value="1"/>
</dbReference>
<gene>
    <name evidence="13" type="ORF">PO878_14490</name>
</gene>
<dbReference type="Gene3D" id="3.40.309.10">
    <property type="entry name" value="Aldehyde Dehydrogenase, Chain A, domain 2"/>
    <property type="match status" value="1"/>
</dbReference>
<evidence type="ECO:0000259" key="10">
    <source>
        <dbReference type="Pfam" id="PF00171"/>
    </source>
</evidence>
<dbReference type="InterPro" id="IPR016163">
    <property type="entry name" value="Ald_DH_C"/>
</dbReference>
<dbReference type="GO" id="GO:0003842">
    <property type="term" value="F:L-glutamate gamma-semialdehyde dehydrogenase activity"/>
    <property type="evidence" value="ECO:0007669"/>
    <property type="project" value="UniProtKB-EC"/>
</dbReference>
<dbReference type="SUPFAM" id="SSF53720">
    <property type="entry name" value="ALDH-like"/>
    <property type="match status" value="1"/>
</dbReference>
<evidence type="ECO:0000313" key="14">
    <source>
        <dbReference type="Proteomes" id="UP001216390"/>
    </source>
</evidence>
<dbReference type="InterPro" id="IPR016162">
    <property type="entry name" value="Ald_DH_N"/>
</dbReference>
<evidence type="ECO:0000256" key="9">
    <source>
        <dbReference type="SAM" id="MobiDB-lite"/>
    </source>
</evidence>
<evidence type="ECO:0000256" key="6">
    <source>
        <dbReference type="PIRSR" id="PIRSR000197-1"/>
    </source>
</evidence>
<dbReference type="SUPFAM" id="SSF51730">
    <property type="entry name" value="FAD-linked oxidoreductase"/>
    <property type="match status" value="1"/>
</dbReference>
<comment type="catalytic activity">
    <reaction evidence="5">
        <text>L-glutamate 5-semialdehyde + NAD(+) + H2O = L-glutamate + NADH + 2 H(+)</text>
        <dbReference type="Rhea" id="RHEA:30235"/>
        <dbReference type="ChEBI" id="CHEBI:15377"/>
        <dbReference type="ChEBI" id="CHEBI:15378"/>
        <dbReference type="ChEBI" id="CHEBI:29985"/>
        <dbReference type="ChEBI" id="CHEBI:57540"/>
        <dbReference type="ChEBI" id="CHEBI:57945"/>
        <dbReference type="ChEBI" id="CHEBI:58066"/>
        <dbReference type="EC" id="1.2.1.88"/>
    </reaction>
</comment>
<keyword evidence="3 8" id="KW-0560">Oxidoreductase</keyword>
<dbReference type="PANTHER" id="PTHR42862">
    <property type="entry name" value="DELTA-1-PYRROLINE-5-CARBOXYLATE DEHYDROGENASE 1, ISOFORM A-RELATED"/>
    <property type="match status" value="1"/>
</dbReference>
<dbReference type="RefSeq" id="WP_272735237.1">
    <property type="nucleotide sequence ID" value="NZ_CP116942.1"/>
</dbReference>
<evidence type="ECO:0000313" key="13">
    <source>
        <dbReference type="EMBL" id="WCO65710.1"/>
    </source>
</evidence>
<evidence type="ECO:0000256" key="1">
    <source>
        <dbReference type="ARBA" id="ARBA00004786"/>
    </source>
</evidence>
<evidence type="ECO:0000256" key="3">
    <source>
        <dbReference type="ARBA" id="ARBA00023002"/>
    </source>
</evidence>
<dbReference type="PANTHER" id="PTHR42862:SF1">
    <property type="entry name" value="DELTA-1-PYRROLINE-5-CARBOXYLATE DEHYDROGENASE 2, ISOFORM A-RELATED"/>
    <property type="match status" value="1"/>
</dbReference>
<feature type="active site" evidence="6">
    <location>
        <position position="783"/>
    </location>
</feature>
<accession>A0AAF0BUC9</accession>
<comment type="similarity">
    <text evidence="8">Belongs to the aldehyde dehydrogenase family.</text>
</comment>
<feature type="domain" description="Proline dehydrogenase" evidence="11">
    <location>
        <begin position="129"/>
        <end position="430"/>
    </location>
</feature>
<dbReference type="Pfam" id="PF18083">
    <property type="entry name" value="PutA_N"/>
    <property type="match status" value="1"/>
</dbReference>
<sequence length="987" mass="105457">MGDDLESRVAATARRIAEAGGDESSSVYHLSWWSERLLESAMDEPAFKAGLFRFVDVFPALDGDDDVARHIEEYMGGEGAPRALGLGMGAADHVPFGHRLEARVAERNIRRMAEQFILGSTTDEVVDGVARLWASGIATTVDLLGEKTVVAADADRYEERVRQVLHALADAAPGWTDDLRLEADDLGSLPRVNVSVKPTALAAHLEPLTCEAGLEAASSRLRSLLRVAGERGATVHIDMEHADAKDLTLALLREVATDPELDQVDLGVVIQAYLRDARQDLADVIALSSRRARPLTVRLVKGAYWDTETTLSAAAGWPPPVFAEKRQTDASYERCTQLLHDHHGEVRAAFGSHNPRSLAYAVEYARERGIPDDGYEIQMLHGMAEPLQHAVARLGHRLRLYAPVGELVPGMAYLVRRLLENTSNESFVRHHHAGHDLDRLIAAPDIDRLPEREEAHRDDTDPDDPAPHRAEPLREWRRAPVRAAFAVAVEDGAGDAVRDVPALIGGEAVTTARTIDSVDPGRPDRVVARSASCGASEADAAVAAAAEVAERWRRTPAPERAAVLFRAAAWMRAHRDALAAREVHEAAKPWDQADADVCEAIDFCEYYGREARRLAAGGEVESPPGEHDVLTYEGAGVTAVIAPWNFPLAIPCGMTAAAIAAGNPAVLKPAEQTPGVALAVVEAFAAAGLPDGVLGFLPGRGEEVGARLVEHPDVAVVAFTGSQEVGLALNAAAAVHRPGQRHVKRVIAEMGGKNALVVDADADPDQAVPIAVRSAFGYSGQKCSALSRLIVLDRVWDAVVPRLVDAVRELAVGPAQEMGTQVGPVIEAEAQARLREVVAGAGRHGTVALARDDVPGDGFYVGPTVVTEVDPASPLARDEHFGPVLSVFRAADLDEALALANDTDFALTAGICTRSPSHAARARDELRAGNVYINRDITGAVVGRHPFGGHGLSGVGSKAGGPDHLLRMMNPRASSENTIRQGFAPET</sequence>
<dbReference type="EMBL" id="CP116942">
    <property type="protein sequence ID" value="WCO65710.1"/>
    <property type="molecule type" value="Genomic_DNA"/>
</dbReference>
<dbReference type="GO" id="GO:0004657">
    <property type="term" value="F:proline dehydrogenase activity"/>
    <property type="evidence" value="ECO:0007669"/>
    <property type="project" value="InterPro"/>
</dbReference>
<feature type="active site" evidence="6 7">
    <location>
        <position position="749"/>
    </location>
</feature>
<dbReference type="AlphaFoldDB" id="A0AAF0BUC9"/>
<name>A0AAF0BUC9_9ACTN</name>
<dbReference type="InterPro" id="IPR025703">
    <property type="entry name" value="Bifunct_PutA"/>
</dbReference>
<dbReference type="InterPro" id="IPR041514">
    <property type="entry name" value="PutA_N"/>
</dbReference>
<dbReference type="InterPro" id="IPR016161">
    <property type="entry name" value="Ald_DH/histidinol_DH"/>
</dbReference>
<dbReference type="KEGG" id="ima:PO878_14490"/>
<dbReference type="InterPro" id="IPR029510">
    <property type="entry name" value="Ald_DH_CS_GLU"/>
</dbReference>
<evidence type="ECO:0000256" key="2">
    <source>
        <dbReference type="ARBA" id="ARBA00012884"/>
    </source>
</evidence>